<dbReference type="OrthoDB" id="7631574at2"/>
<reference evidence="4" key="1">
    <citation type="submission" date="2016-11" db="EMBL/GenBank/DDBJ databases">
        <authorList>
            <person name="Varghese N."/>
            <person name="Submissions S."/>
        </authorList>
    </citation>
    <scope>NUCLEOTIDE SEQUENCE [LARGE SCALE GENOMIC DNA]</scope>
    <source>
        <strain evidence="4">DSM 22623</strain>
    </source>
</reference>
<protein>
    <submittedName>
        <fullName evidence="3">CheY chemotaxis protein or a CheY-like REC (Receiver) domain</fullName>
    </submittedName>
</protein>
<sequence length="136" mass="15910">MNRPYIVSVEDNRTDIDLMKRVVEKEMKDCEVEYVEDGESAIQFFESAKFRDYPPKCILMDIKLPKMNGLEVLNYLRNKKGVKNVPVIILSSSNRSDEIEETYALGGNSYIEKPKNYTDLKDKLPKIISYWLTYNK</sequence>
<dbReference type="CDD" id="cd17557">
    <property type="entry name" value="REC_Rcp-like"/>
    <property type="match status" value="1"/>
</dbReference>
<dbReference type="STRING" id="570521.SAMN04488508_105377"/>
<dbReference type="InterPro" id="IPR011006">
    <property type="entry name" value="CheY-like_superfamily"/>
</dbReference>
<organism evidence="3 4">
    <name type="scientific">Aquimarina spongiae</name>
    <dbReference type="NCBI Taxonomy" id="570521"/>
    <lineage>
        <taxon>Bacteria</taxon>
        <taxon>Pseudomonadati</taxon>
        <taxon>Bacteroidota</taxon>
        <taxon>Flavobacteriia</taxon>
        <taxon>Flavobacteriales</taxon>
        <taxon>Flavobacteriaceae</taxon>
        <taxon>Aquimarina</taxon>
    </lineage>
</organism>
<keyword evidence="4" id="KW-1185">Reference proteome</keyword>
<keyword evidence="1" id="KW-0597">Phosphoprotein</keyword>
<evidence type="ECO:0000256" key="1">
    <source>
        <dbReference type="PROSITE-ProRule" id="PRU00169"/>
    </source>
</evidence>
<dbReference type="GO" id="GO:0000160">
    <property type="term" value="P:phosphorelay signal transduction system"/>
    <property type="evidence" value="ECO:0007669"/>
    <property type="project" value="InterPro"/>
</dbReference>
<dbReference type="PANTHER" id="PTHR44520">
    <property type="entry name" value="RESPONSE REGULATOR RCP1-RELATED"/>
    <property type="match status" value="1"/>
</dbReference>
<evidence type="ECO:0000313" key="3">
    <source>
        <dbReference type="EMBL" id="SHJ11718.1"/>
    </source>
</evidence>
<dbReference type="PROSITE" id="PS50110">
    <property type="entry name" value="RESPONSE_REGULATORY"/>
    <property type="match status" value="1"/>
</dbReference>
<dbReference type="EMBL" id="FQYP01000005">
    <property type="protein sequence ID" value="SHJ11718.1"/>
    <property type="molecule type" value="Genomic_DNA"/>
</dbReference>
<dbReference type="Gene3D" id="3.40.50.2300">
    <property type="match status" value="1"/>
</dbReference>
<gene>
    <name evidence="3" type="ORF">SAMN04488508_105377</name>
</gene>
<dbReference type="SUPFAM" id="SSF52172">
    <property type="entry name" value="CheY-like"/>
    <property type="match status" value="1"/>
</dbReference>
<evidence type="ECO:0000259" key="2">
    <source>
        <dbReference type="PROSITE" id="PS50110"/>
    </source>
</evidence>
<feature type="modified residue" description="4-aspartylphosphate" evidence="1">
    <location>
        <position position="61"/>
    </location>
</feature>
<proteinExistence type="predicted"/>
<dbReference type="AlphaFoldDB" id="A0A1M6GP69"/>
<dbReference type="PANTHER" id="PTHR44520:SF1">
    <property type="entry name" value="TWO-COMPONENT SYSTEM REGULATORY PROTEIN"/>
    <property type="match status" value="1"/>
</dbReference>
<dbReference type="RefSeq" id="WP_073316570.1">
    <property type="nucleotide sequence ID" value="NZ_FQYP01000005.1"/>
</dbReference>
<accession>A0A1M6GP69</accession>
<dbReference type="SMART" id="SM00448">
    <property type="entry name" value="REC"/>
    <property type="match status" value="1"/>
</dbReference>
<dbReference type="InterPro" id="IPR052893">
    <property type="entry name" value="TCS_response_regulator"/>
</dbReference>
<dbReference type="Proteomes" id="UP000184432">
    <property type="component" value="Unassembled WGS sequence"/>
</dbReference>
<evidence type="ECO:0000313" key="4">
    <source>
        <dbReference type="Proteomes" id="UP000184432"/>
    </source>
</evidence>
<feature type="domain" description="Response regulatory" evidence="2">
    <location>
        <begin position="5"/>
        <end position="128"/>
    </location>
</feature>
<dbReference type="Pfam" id="PF00072">
    <property type="entry name" value="Response_reg"/>
    <property type="match status" value="1"/>
</dbReference>
<dbReference type="InterPro" id="IPR001789">
    <property type="entry name" value="Sig_transdc_resp-reg_receiver"/>
</dbReference>
<name>A0A1M6GP69_9FLAO</name>